<feature type="domain" description="PRC-barrel" evidence="1">
    <location>
        <begin position="22"/>
        <end position="87"/>
    </location>
</feature>
<organism evidence="3 4">
    <name type="scientific">Moraxella oculi</name>
    <dbReference type="NCBI Taxonomy" id="2940516"/>
    <lineage>
        <taxon>Bacteria</taxon>
        <taxon>Pseudomonadati</taxon>
        <taxon>Pseudomonadota</taxon>
        <taxon>Gammaproteobacteria</taxon>
        <taxon>Moraxellales</taxon>
        <taxon>Moraxellaceae</taxon>
        <taxon>Moraxella</taxon>
    </lineage>
</organism>
<keyword evidence="4" id="KW-1185">Reference proteome</keyword>
<dbReference type="PANTHER" id="PTHR38463">
    <property type="entry name" value="STRESS RESPONSE PROTEIN YSNF"/>
    <property type="match status" value="1"/>
</dbReference>
<dbReference type="InterPro" id="IPR011033">
    <property type="entry name" value="PRC_barrel-like_sf"/>
</dbReference>
<evidence type="ECO:0000259" key="1">
    <source>
        <dbReference type="Pfam" id="PF05239"/>
    </source>
</evidence>
<evidence type="ECO:0000313" key="4">
    <source>
        <dbReference type="Proteomes" id="UP001624684"/>
    </source>
</evidence>
<reference evidence="3 4" key="1">
    <citation type="submission" date="2024-11" db="EMBL/GenBank/DDBJ databases">
        <title>First Report of Moraxella oculi in Brazil in an Infectious Bovine Keratoconjunctivitis Outbreak.</title>
        <authorList>
            <person name="Carvalho C.V."/>
            <person name="Domingues R."/>
            <person name="Coutinho C."/>
            <person name="Honorio N.T.B.S."/>
            <person name="Faza D.R.L.R."/>
            <person name="Carvalho W.A."/>
            <person name="Machado A.B.F."/>
            <person name="Martins M.F."/>
            <person name="Gaspar E.B."/>
        </authorList>
    </citation>
    <scope>NUCLEOTIDE SEQUENCE [LARGE SCALE GENOMIC DNA]</scope>
    <source>
        <strain evidence="3 4">2117LE</strain>
    </source>
</reference>
<dbReference type="EMBL" id="JBJJXE010000012">
    <property type="protein sequence ID" value="MFL1732831.1"/>
    <property type="molecule type" value="Genomic_DNA"/>
</dbReference>
<sequence length="283" mass="32129">MMSKLVRLHDIETTNQEVLGEGYYNPIGKDAYGIGQEKIGKVEDALVEVDTGKVRYLVVDAGGWFFSKEVLVPAGLSRIVGNEVFFDSLTKDQVEAMEAYDRDYVYSYQEQYNKDRAFYAGDTLPTDSRLDLDETHYTAPNTLELLEERLTVNKDRIVAGIVSLGKHVVTEERRVEVDLEQEQARIERTVVDRPTERRIGDDLGTDTISVELEAERAQVSKQTYVTEEITLDKTTNTRTETILETIQREELNVDDLGNVVDKNGHVVNYEGITADEVRRVRGL</sequence>
<dbReference type="RefSeq" id="WP_249099475.1">
    <property type="nucleotide sequence ID" value="NZ_JAMBAQ010000006.1"/>
</dbReference>
<name>A0ABW8UCL9_9GAMM</name>
<comment type="caution">
    <text evidence="3">The sequence shown here is derived from an EMBL/GenBank/DDBJ whole genome shotgun (WGS) entry which is preliminary data.</text>
</comment>
<dbReference type="Proteomes" id="UP001624684">
    <property type="component" value="Unassembled WGS sequence"/>
</dbReference>
<dbReference type="InterPro" id="IPR027275">
    <property type="entry name" value="PRC-brl_dom"/>
</dbReference>
<dbReference type="InterPro" id="IPR014747">
    <property type="entry name" value="Bac_photo_RC_H_C"/>
</dbReference>
<dbReference type="PANTHER" id="PTHR38463:SF1">
    <property type="entry name" value="STRESS RESPONSE PROTEIN YSNF"/>
    <property type="match status" value="1"/>
</dbReference>
<dbReference type="Pfam" id="PF05239">
    <property type="entry name" value="PRC"/>
    <property type="match status" value="1"/>
</dbReference>
<evidence type="ECO:0000313" key="3">
    <source>
        <dbReference type="EMBL" id="MFL1732831.1"/>
    </source>
</evidence>
<dbReference type="NCBIfam" id="TIGR02271">
    <property type="entry name" value="YsnF/AvaK domain"/>
    <property type="match status" value="1"/>
</dbReference>
<proteinExistence type="predicted"/>
<dbReference type="Pfam" id="PF09557">
    <property type="entry name" value="DUF2382"/>
    <property type="match status" value="1"/>
</dbReference>
<evidence type="ECO:0000259" key="2">
    <source>
        <dbReference type="Pfam" id="PF09557"/>
    </source>
</evidence>
<protein>
    <submittedName>
        <fullName evidence="3">DUF2382 domain-containing protein</fullName>
    </submittedName>
</protein>
<dbReference type="InterPro" id="IPR052967">
    <property type="entry name" value="Stress_Response_Assoc"/>
</dbReference>
<dbReference type="Gene3D" id="3.90.50.10">
    <property type="entry name" value="Photosynthetic Reaction Center, subunit H, domain 2"/>
    <property type="match status" value="1"/>
</dbReference>
<accession>A0ABW8UCL9</accession>
<dbReference type="InterPro" id="IPR019060">
    <property type="entry name" value="DUF2382"/>
</dbReference>
<feature type="domain" description="DUF2382" evidence="2">
    <location>
        <begin position="143"/>
        <end position="253"/>
    </location>
</feature>
<dbReference type="SUPFAM" id="SSF50346">
    <property type="entry name" value="PRC-barrel domain"/>
    <property type="match status" value="1"/>
</dbReference>
<gene>
    <name evidence="3" type="ORF">ACJHVH_07495</name>
</gene>